<keyword evidence="2" id="KW-0479">Metal-binding</keyword>
<dbReference type="Pfam" id="PF19112">
    <property type="entry name" value="VanA_C"/>
    <property type="match status" value="1"/>
</dbReference>
<dbReference type="PROSITE" id="PS51296">
    <property type="entry name" value="RIESKE"/>
    <property type="match status" value="1"/>
</dbReference>
<feature type="domain" description="Rieske" evidence="6">
    <location>
        <begin position="13"/>
        <end position="117"/>
    </location>
</feature>
<accession>A0ABT0CCS0</accession>
<dbReference type="InterPro" id="IPR044043">
    <property type="entry name" value="VanA_C_cat"/>
</dbReference>
<proteinExistence type="predicted"/>
<dbReference type="CDD" id="cd03469">
    <property type="entry name" value="Rieske_RO_Alpha_N"/>
    <property type="match status" value="1"/>
</dbReference>
<dbReference type="PANTHER" id="PTHR21266">
    <property type="entry name" value="IRON-SULFUR DOMAIN CONTAINING PROTEIN"/>
    <property type="match status" value="1"/>
</dbReference>
<dbReference type="Gene3D" id="3.90.380.10">
    <property type="entry name" value="Naphthalene 1,2-dioxygenase Alpha Subunit, Chain A, domain 1"/>
    <property type="match status" value="1"/>
</dbReference>
<evidence type="ECO:0000313" key="7">
    <source>
        <dbReference type="EMBL" id="MCJ2543593.1"/>
    </source>
</evidence>
<dbReference type="Gene3D" id="2.102.10.10">
    <property type="entry name" value="Rieske [2Fe-2S] iron-sulphur domain"/>
    <property type="match status" value="1"/>
</dbReference>
<evidence type="ECO:0000256" key="2">
    <source>
        <dbReference type="ARBA" id="ARBA00022723"/>
    </source>
</evidence>
<evidence type="ECO:0000313" key="8">
    <source>
        <dbReference type="Proteomes" id="UP000830835"/>
    </source>
</evidence>
<name>A0ABT0CCS0_THEVL</name>
<dbReference type="Proteomes" id="UP000830835">
    <property type="component" value="Unassembled WGS sequence"/>
</dbReference>
<dbReference type="GO" id="GO:0051213">
    <property type="term" value="F:dioxygenase activity"/>
    <property type="evidence" value="ECO:0007669"/>
    <property type="project" value="UniProtKB-KW"/>
</dbReference>
<sequence>MLVTQQPVLKRFWYPVIPVNHLQRGPKPFELLGQRIVLWLDQAGNPAAVEDRCCHRTAQLSKGCVVEGTIQCPYHGWQFDGSGACVKVPQLPADERIPGSYRVKAFQAQIRYDYVWVCLHDHPLQPIPDFPEAEDPGFRVIHHFYQRFPCSGLRMMENLLDNAHFSIVHTKTFGDTSNPIPPQMELEELEWGLRARTAIPATNPPLQQKNLGIFEEKTVRYTDATWFMPFVHRGRITYPNGLIAVLFMAATPINDRESQLVHFWIRSDREEDIPAAGIIEFNRMVVQEDEAILQTTDWDTPLSMDGEQHLAADKPGILMRRKLAALLKAYGETEQRRQA</sequence>
<evidence type="ECO:0000256" key="3">
    <source>
        <dbReference type="ARBA" id="ARBA00023002"/>
    </source>
</evidence>
<dbReference type="Pfam" id="PF00355">
    <property type="entry name" value="Rieske"/>
    <property type="match status" value="1"/>
</dbReference>
<protein>
    <submittedName>
        <fullName evidence="7">Aromatic ring-hydroxylating dioxygenase subunit alpha</fullName>
    </submittedName>
</protein>
<gene>
    <name evidence="7" type="ORF">JX360_11870</name>
</gene>
<keyword evidence="8" id="KW-1185">Reference proteome</keyword>
<comment type="caution">
    <text evidence="7">The sequence shown here is derived from an EMBL/GenBank/DDBJ whole genome shotgun (WGS) entry which is preliminary data.</text>
</comment>
<reference evidence="7" key="1">
    <citation type="submission" date="2021-02" db="EMBL/GenBank/DDBJ databases">
        <title>The CRISPR/cas machinery reduction and long-range gene transfer in the hot spring cyanobacterium Synechococcus.</title>
        <authorList>
            <person name="Dvorak P."/>
            <person name="Jahodarova E."/>
            <person name="Hasler P."/>
            <person name="Poulickova A."/>
        </authorList>
    </citation>
    <scope>NUCLEOTIDE SEQUENCE</scope>
    <source>
        <strain evidence="7">Rupite</strain>
    </source>
</reference>
<evidence type="ECO:0000256" key="5">
    <source>
        <dbReference type="ARBA" id="ARBA00023014"/>
    </source>
</evidence>
<keyword evidence="4" id="KW-0408">Iron</keyword>
<dbReference type="SUPFAM" id="SSF50022">
    <property type="entry name" value="ISP domain"/>
    <property type="match status" value="1"/>
</dbReference>
<dbReference type="SUPFAM" id="SSF55961">
    <property type="entry name" value="Bet v1-like"/>
    <property type="match status" value="1"/>
</dbReference>
<keyword evidence="1" id="KW-0001">2Fe-2S</keyword>
<organism evidence="7 8">
    <name type="scientific">Thermostichus vulcanus str. 'Rupite'</name>
    <dbReference type="NCBI Taxonomy" id="2813851"/>
    <lineage>
        <taxon>Bacteria</taxon>
        <taxon>Bacillati</taxon>
        <taxon>Cyanobacteriota</taxon>
        <taxon>Cyanophyceae</taxon>
        <taxon>Thermostichales</taxon>
        <taxon>Thermostichaceae</taxon>
        <taxon>Thermostichus</taxon>
    </lineage>
</organism>
<dbReference type="RefSeq" id="WP_244351126.1">
    <property type="nucleotide sequence ID" value="NZ_JAFIRA010000032.1"/>
</dbReference>
<dbReference type="PANTHER" id="PTHR21266:SF60">
    <property type="entry name" value="3-KETOSTEROID-9-ALPHA-MONOOXYGENASE, OXYGENASE COMPONENT"/>
    <property type="match status" value="1"/>
</dbReference>
<evidence type="ECO:0000259" key="6">
    <source>
        <dbReference type="PROSITE" id="PS51296"/>
    </source>
</evidence>
<keyword evidence="3" id="KW-0560">Oxidoreductase</keyword>
<dbReference type="InterPro" id="IPR017941">
    <property type="entry name" value="Rieske_2Fe-2S"/>
</dbReference>
<keyword evidence="5" id="KW-0411">Iron-sulfur</keyword>
<dbReference type="EMBL" id="JAFIRA010000032">
    <property type="protein sequence ID" value="MCJ2543593.1"/>
    <property type="molecule type" value="Genomic_DNA"/>
</dbReference>
<dbReference type="InterPro" id="IPR050584">
    <property type="entry name" value="Cholesterol_7-desaturase"/>
</dbReference>
<evidence type="ECO:0000256" key="4">
    <source>
        <dbReference type="ARBA" id="ARBA00023004"/>
    </source>
</evidence>
<keyword evidence="7" id="KW-0223">Dioxygenase</keyword>
<dbReference type="InterPro" id="IPR036922">
    <property type="entry name" value="Rieske_2Fe-2S_sf"/>
</dbReference>
<evidence type="ECO:0000256" key="1">
    <source>
        <dbReference type="ARBA" id="ARBA00022714"/>
    </source>
</evidence>